<sequence length="66" mass="7666">MPTTCPYGHQLGPRRVLVGWHPCQCRLDLVEAYRGHRTYQCVTCQKHNWTTICYLPYHLSSGDTTD</sequence>
<keyword evidence="2" id="KW-1185">Reference proteome</keyword>
<dbReference type="Proteomes" id="UP000805614">
    <property type="component" value="Unassembled WGS sequence"/>
</dbReference>
<protein>
    <submittedName>
        <fullName evidence="1">Uncharacterized protein</fullName>
    </submittedName>
</protein>
<dbReference type="RefSeq" id="WP_187247755.1">
    <property type="nucleotide sequence ID" value="NZ_BAAAOK010000031.1"/>
</dbReference>
<accession>A0ABR7M110</accession>
<dbReference type="EMBL" id="JABVEC010000047">
    <property type="protein sequence ID" value="MBC6470711.1"/>
    <property type="molecule type" value="Genomic_DNA"/>
</dbReference>
<evidence type="ECO:0000313" key="2">
    <source>
        <dbReference type="Proteomes" id="UP000805614"/>
    </source>
</evidence>
<comment type="caution">
    <text evidence="1">The sequence shown here is derived from an EMBL/GenBank/DDBJ whole genome shotgun (WGS) entry which is preliminary data.</text>
</comment>
<reference evidence="1 2" key="1">
    <citation type="submission" date="2020-06" db="EMBL/GenBank/DDBJ databases">
        <title>Actinomadura xiongansis sp. nov., isolated from soil of Baiyangdian.</title>
        <authorList>
            <person name="Zhang X."/>
        </authorList>
    </citation>
    <scope>NUCLEOTIDE SEQUENCE [LARGE SCALE GENOMIC DNA]</scope>
    <source>
        <strain evidence="1 2">HBUM206468</strain>
    </source>
</reference>
<name>A0ABR7M110_9ACTN</name>
<evidence type="ECO:0000313" key="1">
    <source>
        <dbReference type="EMBL" id="MBC6470711.1"/>
    </source>
</evidence>
<organism evidence="1 2">
    <name type="scientific">Actinomadura alba</name>
    <dbReference type="NCBI Taxonomy" id="406431"/>
    <lineage>
        <taxon>Bacteria</taxon>
        <taxon>Bacillati</taxon>
        <taxon>Actinomycetota</taxon>
        <taxon>Actinomycetes</taxon>
        <taxon>Streptosporangiales</taxon>
        <taxon>Thermomonosporaceae</taxon>
        <taxon>Actinomadura</taxon>
    </lineage>
</organism>
<proteinExistence type="predicted"/>
<gene>
    <name evidence="1" type="ORF">HKK74_35250</name>
</gene>